<gene>
    <name evidence="4" type="ORF">SAMN05192574_105340</name>
</gene>
<sequence>MKSNNHPVALTVVSVAPIRLSSPGRKTDLELRVSAPLNGNNLPVIIFAHGFGSNMDAYAPLVNYWAARGFAVIQPTFLDSRSYAESHHADHGEAVQAFLNDPASKHIWRQRITDLKAVLDQLEDIEESCPGLQGKLDKSRVAAAGHSFGAHTVAMFLGARTVLPDGSPVEDFKDERIKAGILLSAAGRGDDALSAFAKEHFPYLNLDYTYLTTPALVVAGDQDHSPLTVLGPDWFTDAYLISPGADTLLSLFGGEHMLGGISGHLVRETTDENPERVALVSEVTLAYLQKILSPNDTLWKKLNDQLFGAGTQVGKINLKDS</sequence>
<dbReference type="Pfam" id="PF07224">
    <property type="entry name" value="Chlorophyllase"/>
    <property type="match status" value="1"/>
</dbReference>
<keyword evidence="1" id="KW-0378">Hydrolase</keyword>
<evidence type="ECO:0000313" key="4">
    <source>
        <dbReference type="EMBL" id="SEO11018.1"/>
    </source>
</evidence>
<keyword evidence="3" id="KW-0443">Lipid metabolism</keyword>
<name>A0A1H8M1K1_9SPHI</name>
<keyword evidence="2" id="KW-0442">Lipid degradation</keyword>
<dbReference type="EMBL" id="FOCL01000005">
    <property type="protein sequence ID" value="SEO11018.1"/>
    <property type="molecule type" value="Genomic_DNA"/>
</dbReference>
<dbReference type="RefSeq" id="WP_091212187.1">
    <property type="nucleotide sequence ID" value="NZ_FOCL01000005.1"/>
</dbReference>
<dbReference type="SUPFAM" id="SSF53474">
    <property type="entry name" value="alpha/beta-Hydrolases"/>
    <property type="match status" value="1"/>
</dbReference>
<keyword evidence="5" id="KW-1185">Reference proteome</keyword>
<dbReference type="Gene3D" id="3.40.50.1820">
    <property type="entry name" value="alpha/beta hydrolase"/>
    <property type="match status" value="1"/>
</dbReference>
<dbReference type="GO" id="GO:0016042">
    <property type="term" value="P:lipid catabolic process"/>
    <property type="evidence" value="ECO:0007669"/>
    <property type="project" value="UniProtKB-KW"/>
</dbReference>
<dbReference type="InterPro" id="IPR029058">
    <property type="entry name" value="AB_hydrolase_fold"/>
</dbReference>
<accession>A0A1H8M1K1</accession>
<reference evidence="5" key="1">
    <citation type="submission" date="2016-10" db="EMBL/GenBank/DDBJ databases">
        <authorList>
            <person name="Varghese N."/>
            <person name="Submissions S."/>
        </authorList>
    </citation>
    <scope>NUCLEOTIDE SEQUENCE [LARGE SCALE GENOMIC DNA]</scope>
    <source>
        <strain evidence="5">Gh-48</strain>
    </source>
</reference>
<dbReference type="AlphaFoldDB" id="A0A1H8M1K1"/>
<evidence type="ECO:0000256" key="2">
    <source>
        <dbReference type="ARBA" id="ARBA00022963"/>
    </source>
</evidence>
<dbReference type="PANTHER" id="PTHR10272:SF0">
    <property type="entry name" value="PLATELET-ACTIVATING FACTOR ACETYLHYDROLASE"/>
    <property type="match status" value="1"/>
</dbReference>
<dbReference type="GO" id="GO:0003847">
    <property type="term" value="F:1-alkyl-2-acetylglycerophosphocholine esterase activity"/>
    <property type="evidence" value="ECO:0007669"/>
    <property type="project" value="TreeGrafter"/>
</dbReference>
<dbReference type="Proteomes" id="UP000198942">
    <property type="component" value="Unassembled WGS sequence"/>
</dbReference>
<proteinExistence type="predicted"/>
<dbReference type="STRING" id="551995.SAMN05192574_105340"/>
<dbReference type="InterPro" id="IPR017395">
    <property type="entry name" value="Chlorophyllase-like"/>
</dbReference>
<protein>
    <submittedName>
        <fullName evidence="4">Chlorophyllase enzyme</fullName>
    </submittedName>
</protein>
<evidence type="ECO:0000256" key="1">
    <source>
        <dbReference type="ARBA" id="ARBA00022801"/>
    </source>
</evidence>
<evidence type="ECO:0000256" key="3">
    <source>
        <dbReference type="ARBA" id="ARBA00023098"/>
    </source>
</evidence>
<organism evidence="4 5">
    <name type="scientific">Mucilaginibacter gossypiicola</name>
    <dbReference type="NCBI Taxonomy" id="551995"/>
    <lineage>
        <taxon>Bacteria</taxon>
        <taxon>Pseudomonadati</taxon>
        <taxon>Bacteroidota</taxon>
        <taxon>Sphingobacteriia</taxon>
        <taxon>Sphingobacteriales</taxon>
        <taxon>Sphingobacteriaceae</taxon>
        <taxon>Mucilaginibacter</taxon>
    </lineage>
</organism>
<evidence type="ECO:0000313" key="5">
    <source>
        <dbReference type="Proteomes" id="UP000198942"/>
    </source>
</evidence>
<dbReference type="PANTHER" id="PTHR10272">
    <property type="entry name" value="PLATELET-ACTIVATING FACTOR ACETYLHYDROLASE"/>
    <property type="match status" value="1"/>
</dbReference>
<dbReference type="OrthoDB" id="192696at2"/>